<keyword evidence="3" id="KW-1185">Reference proteome</keyword>
<organism evidence="2 3">
    <name type="scientific">Dendrothele bispora (strain CBS 962.96)</name>
    <dbReference type="NCBI Taxonomy" id="1314807"/>
    <lineage>
        <taxon>Eukaryota</taxon>
        <taxon>Fungi</taxon>
        <taxon>Dikarya</taxon>
        <taxon>Basidiomycota</taxon>
        <taxon>Agaricomycotina</taxon>
        <taxon>Agaricomycetes</taxon>
        <taxon>Agaricomycetidae</taxon>
        <taxon>Agaricales</taxon>
        <taxon>Agaricales incertae sedis</taxon>
        <taxon>Dendrothele</taxon>
    </lineage>
</organism>
<protein>
    <submittedName>
        <fullName evidence="2">Uncharacterized protein</fullName>
    </submittedName>
</protein>
<proteinExistence type="predicted"/>
<accession>A0A4S8KIU3</accession>
<evidence type="ECO:0000313" key="2">
    <source>
        <dbReference type="EMBL" id="THU75374.1"/>
    </source>
</evidence>
<reference evidence="2 3" key="1">
    <citation type="journal article" date="2019" name="Nat. Ecol. Evol.">
        <title>Megaphylogeny resolves global patterns of mushroom evolution.</title>
        <authorList>
            <person name="Varga T."/>
            <person name="Krizsan K."/>
            <person name="Foldi C."/>
            <person name="Dima B."/>
            <person name="Sanchez-Garcia M."/>
            <person name="Sanchez-Ramirez S."/>
            <person name="Szollosi G.J."/>
            <person name="Szarkandi J.G."/>
            <person name="Papp V."/>
            <person name="Albert L."/>
            <person name="Andreopoulos W."/>
            <person name="Angelini C."/>
            <person name="Antonin V."/>
            <person name="Barry K.W."/>
            <person name="Bougher N.L."/>
            <person name="Buchanan P."/>
            <person name="Buyck B."/>
            <person name="Bense V."/>
            <person name="Catcheside P."/>
            <person name="Chovatia M."/>
            <person name="Cooper J."/>
            <person name="Damon W."/>
            <person name="Desjardin D."/>
            <person name="Finy P."/>
            <person name="Geml J."/>
            <person name="Haridas S."/>
            <person name="Hughes K."/>
            <person name="Justo A."/>
            <person name="Karasinski D."/>
            <person name="Kautmanova I."/>
            <person name="Kiss B."/>
            <person name="Kocsube S."/>
            <person name="Kotiranta H."/>
            <person name="LaButti K.M."/>
            <person name="Lechner B.E."/>
            <person name="Liimatainen K."/>
            <person name="Lipzen A."/>
            <person name="Lukacs Z."/>
            <person name="Mihaltcheva S."/>
            <person name="Morgado L.N."/>
            <person name="Niskanen T."/>
            <person name="Noordeloos M.E."/>
            <person name="Ohm R.A."/>
            <person name="Ortiz-Santana B."/>
            <person name="Ovrebo C."/>
            <person name="Racz N."/>
            <person name="Riley R."/>
            <person name="Savchenko A."/>
            <person name="Shiryaev A."/>
            <person name="Soop K."/>
            <person name="Spirin V."/>
            <person name="Szebenyi C."/>
            <person name="Tomsovsky M."/>
            <person name="Tulloss R.E."/>
            <person name="Uehling J."/>
            <person name="Grigoriev I.V."/>
            <person name="Vagvolgyi C."/>
            <person name="Papp T."/>
            <person name="Martin F.M."/>
            <person name="Miettinen O."/>
            <person name="Hibbett D.S."/>
            <person name="Nagy L.G."/>
        </authorList>
    </citation>
    <scope>NUCLEOTIDE SEQUENCE [LARGE SCALE GENOMIC DNA]</scope>
    <source>
        <strain evidence="2 3">CBS 962.96</strain>
    </source>
</reference>
<evidence type="ECO:0000313" key="3">
    <source>
        <dbReference type="Proteomes" id="UP000297245"/>
    </source>
</evidence>
<feature type="region of interest" description="Disordered" evidence="1">
    <location>
        <begin position="1"/>
        <end position="44"/>
    </location>
</feature>
<sequence length="141" mass="15416">MSSVPLPLESFPAPPTRIPTTPTSTHHPLSPAISTPSPSSNSVNSFQLPTHLLLDPPSVPVRRNLREGDASMGYLELLCCYQGMGSRYNATGSVFRPEPTYSTYRVDFTRSDSVMNTLVSAKSNGRNYAEHGSDRSMNSRL</sequence>
<evidence type="ECO:0000256" key="1">
    <source>
        <dbReference type="SAM" id="MobiDB-lite"/>
    </source>
</evidence>
<gene>
    <name evidence="2" type="ORF">K435DRAFT_880951</name>
</gene>
<dbReference type="EMBL" id="ML182255">
    <property type="protein sequence ID" value="THU75374.1"/>
    <property type="molecule type" value="Genomic_DNA"/>
</dbReference>
<name>A0A4S8KIU3_DENBC</name>
<feature type="compositionally biased region" description="Low complexity" evidence="1">
    <location>
        <begin position="18"/>
        <end position="44"/>
    </location>
</feature>
<dbReference type="AlphaFoldDB" id="A0A4S8KIU3"/>
<dbReference type="Proteomes" id="UP000297245">
    <property type="component" value="Unassembled WGS sequence"/>
</dbReference>